<comment type="similarity">
    <text evidence="9">Belongs to the MnmA/TRMU family.</text>
</comment>
<comment type="caution">
    <text evidence="11">The sequence shown here is derived from an EMBL/GenBank/DDBJ whole genome shotgun (WGS) entry which is preliminary data.</text>
</comment>
<evidence type="ECO:0000256" key="6">
    <source>
        <dbReference type="ARBA" id="ARBA00022884"/>
    </source>
</evidence>
<evidence type="ECO:0000256" key="1">
    <source>
        <dbReference type="ARBA" id="ARBA00022555"/>
    </source>
</evidence>
<evidence type="ECO:0000259" key="10">
    <source>
        <dbReference type="PROSITE" id="PS51831"/>
    </source>
</evidence>
<feature type="region of interest" description="Interaction with tRNA" evidence="9">
    <location>
        <begin position="339"/>
        <end position="341"/>
    </location>
</feature>
<dbReference type="SUPFAM" id="SSF52402">
    <property type="entry name" value="Adenine nucleotide alpha hydrolases-like"/>
    <property type="match status" value="1"/>
</dbReference>
<dbReference type="GO" id="GO:0005737">
    <property type="term" value="C:cytoplasm"/>
    <property type="evidence" value="ECO:0007669"/>
    <property type="project" value="UniProtKB-SubCell"/>
</dbReference>
<keyword evidence="9" id="KW-0963">Cytoplasm</keyword>
<dbReference type="Gene3D" id="2.40.30.10">
    <property type="entry name" value="Translation factors"/>
    <property type="match status" value="1"/>
</dbReference>
<dbReference type="AlphaFoldDB" id="A0A0G1D5X5"/>
<evidence type="ECO:0000313" key="11">
    <source>
        <dbReference type="EMBL" id="KKS57463.1"/>
    </source>
</evidence>
<gene>
    <name evidence="9" type="primary">mnmA</name>
    <name evidence="11" type="ORF">UV20_C0001G0103</name>
</gene>
<name>A0A0G1D5X5_9BACT</name>
<sequence length="550" mass="63196">MINQKLIDYTKNKVRRFFAKFSAPAHGWPHVEMVFNYAQKIVGQEKKDGKILELAALLHDIGRVTELKNNPRGLHHPELSFWLAEEWFNKDKQFFVLNEREKKEILYAIRNHWDDRANDYKTAIWLRDADKLDMYGEHGEKRAEEFYQDDWSGLVFGVVANLNRADRIVTHKAKEILQEKRMLLGQTKLLQKHLPAKKKVLCAISGGVDSAVAAGLLIKAGFEVTGAFIKCFSEAVGAKSCWIDERRDAMRVAAKLGIKLLTFDFEKQYQKDVVNYLFKEYQAGRTPNPDVMCNKYVKIPLLLKEAQKMGFDWIATGHYARVKKVEGKALLYEAGDKNKDQSYFLHQLGQKELKHLIFPLSSLNKDEVRVFASEWGLSVAKKEESMGICFVGEVSMKKFLEKKIKPRFGKVVMSTGEVIGEHDGLAFYTIGQRHGFSALRGSRSGESRALYVVDKDLKKNRLIVGFEDDKLLFKKEIVFKKIHWISGATPKFPLDCLARLRHRQPLQICRIIFSQGKYFVKFKEVQRAITPGQFIVFYKNGECLGGGEIK</sequence>
<dbReference type="NCBIfam" id="TIGR00420">
    <property type="entry name" value="trmU"/>
    <property type="match status" value="1"/>
</dbReference>
<dbReference type="InterPro" id="IPR006674">
    <property type="entry name" value="HD_domain"/>
</dbReference>
<dbReference type="PANTHER" id="PTHR11933">
    <property type="entry name" value="TRNA 5-METHYLAMINOMETHYL-2-THIOURIDYLATE -METHYLTRANSFERASE"/>
    <property type="match status" value="1"/>
</dbReference>
<protein>
    <recommendedName>
        <fullName evidence="9">tRNA-specific 2-thiouridylase MnmA</fullName>
        <ecNumber evidence="9">2.8.1.13</ecNumber>
    </recommendedName>
</protein>
<dbReference type="InterPro" id="IPR023382">
    <property type="entry name" value="MnmA-like_central_sf"/>
</dbReference>
<comment type="catalytic activity">
    <reaction evidence="8 9">
        <text>S-sulfanyl-L-cysteinyl-[protein] + uridine(34) in tRNA + AH2 + ATP = 2-thiouridine(34) in tRNA + L-cysteinyl-[protein] + A + AMP + diphosphate + H(+)</text>
        <dbReference type="Rhea" id="RHEA:47032"/>
        <dbReference type="Rhea" id="RHEA-COMP:10131"/>
        <dbReference type="Rhea" id="RHEA-COMP:11726"/>
        <dbReference type="Rhea" id="RHEA-COMP:11727"/>
        <dbReference type="Rhea" id="RHEA-COMP:11728"/>
        <dbReference type="ChEBI" id="CHEBI:13193"/>
        <dbReference type="ChEBI" id="CHEBI:15378"/>
        <dbReference type="ChEBI" id="CHEBI:17499"/>
        <dbReference type="ChEBI" id="CHEBI:29950"/>
        <dbReference type="ChEBI" id="CHEBI:30616"/>
        <dbReference type="ChEBI" id="CHEBI:33019"/>
        <dbReference type="ChEBI" id="CHEBI:61963"/>
        <dbReference type="ChEBI" id="CHEBI:65315"/>
        <dbReference type="ChEBI" id="CHEBI:87170"/>
        <dbReference type="ChEBI" id="CHEBI:456215"/>
        <dbReference type="EC" id="2.8.1.13"/>
    </reaction>
</comment>
<dbReference type="GO" id="GO:0000049">
    <property type="term" value="F:tRNA binding"/>
    <property type="evidence" value="ECO:0007669"/>
    <property type="project" value="UniProtKB-KW"/>
</dbReference>
<feature type="site" description="Interaction with tRNA" evidence="9">
    <location>
        <position position="318"/>
    </location>
</feature>
<evidence type="ECO:0000256" key="7">
    <source>
        <dbReference type="ARBA" id="ARBA00023157"/>
    </source>
</evidence>
<proteinExistence type="inferred from homology"/>
<dbReference type="Gene3D" id="3.40.50.620">
    <property type="entry name" value="HUPs"/>
    <property type="match status" value="1"/>
</dbReference>
<dbReference type="Pfam" id="PF01966">
    <property type="entry name" value="HD"/>
    <property type="match status" value="1"/>
</dbReference>
<comment type="subcellular location">
    <subcellularLocation>
        <location evidence="9">Cytoplasm</location>
    </subcellularLocation>
</comment>
<comment type="caution">
    <text evidence="9">Lacks conserved residue(s) required for the propagation of feature annotation.</text>
</comment>
<dbReference type="PATRIC" id="fig|1619039.3.peg.108"/>
<feature type="binding site" evidence="9">
    <location>
        <begin position="203"/>
        <end position="210"/>
    </location>
    <ligand>
        <name>ATP</name>
        <dbReference type="ChEBI" id="CHEBI:30616"/>
    </ligand>
</feature>
<feature type="active site" description="Cysteine persulfide intermediate" evidence="9">
    <location>
        <position position="389"/>
    </location>
</feature>
<dbReference type="EC" id="2.8.1.13" evidence="9"/>
<keyword evidence="6 9" id="KW-0694">RNA-binding</keyword>
<dbReference type="InterPro" id="IPR003607">
    <property type="entry name" value="HD/PDEase_dom"/>
</dbReference>
<reference evidence="11 12" key="1">
    <citation type="journal article" date="2015" name="Nature">
        <title>rRNA introns, odd ribosomes, and small enigmatic genomes across a large radiation of phyla.</title>
        <authorList>
            <person name="Brown C.T."/>
            <person name="Hug L.A."/>
            <person name="Thomas B.C."/>
            <person name="Sharon I."/>
            <person name="Castelle C.J."/>
            <person name="Singh A."/>
            <person name="Wilkins M.J."/>
            <person name="Williams K.H."/>
            <person name="Banfield J.F."/>
        </authorList>
    </citation>
    <scope>NUCLEOTIDE SEQUENCE [LARGE SCALE GENOMIC DNA]</scope>
</reference>
<dbReference type="Pfam" id="PF03054">
    <property type="entry name" value="tRNA_Me_trans"/>
    <property type="match status" value="1"/>
</dbReference>
<comment type="function">
    <text evidence="9">Catalyzes the 2-thiolation of uridine at the wobble position (U34) of tRNA, leading to the formation of s(2)U34.</text>
</comment>
<dbReference type="SMART" id="SM00471">
    <property type="entry name" value="HDc"/>
    <property type="match status" value="1"/>
</dbReference>
<accession>A0A0G1D5X5</accession>
<dbReference type="InterPro" id="IPR004506">
    <property type="entry name" value="MnmA-like"/>
</dbReference>
<dbReference type="CDD" id="cd01998">
    <property type="entry name" value="MnmA_TRMU-like"/>
    <property type="match status" value="1"/>
</dbReference>
<dbReference type="InterPro" id="IPR046885">
    <property type="entry name" value="MnmA-like_C"/>
</dbReference>
<keyword evidence="1 9" id="KW-0820">tRNA-binding</keyword>
<dbReference type="SUPFAM" id="SSF109604">
    <property type="entry name" value="HD-domain/PDEase-like"/>
    <property type="match status" value="1"/>
</dbReference>
<dbReference type="NCBIfam" id="NF001138">
    <property type="entry name" value="PRK00143.1"/>
    <property type="match status" value="1"/>
</dbReference>
<evidence type="ECO:0000256" key="4">
    <source>
        <dbReference type="ARBA" id="ARBA00022741"/>
    </source>
</evidence>
<evidence type="ECO:0000256" key="9">
    <source>
        <dbReference type="HAMAP-Rule" id="MF_00144"/>
    </source>
</evidence>
<dbReference type="Gene3D" id="1.10.3210.10">
    <property type="entry name" value="Hypothetical protein af1432"/>
    <property type="match status" value="1"/>
</dbReference>
<feature type="active site" description="Nucleophile" evidence="9">
    <location>
        <position position="293"/>
    </location>
</feature>
<evidence type="ECO:0000256" key="2">
    <source>
        <dbReference type="ARBA" id="ARBA00022679"/>
    </source>
</evidence>
<keyword evidence="7" id="KW-1015">Disulfide bond</keyword>
<evidence type="ECO:0000313" key="12">
    <source>
        <dbReference type="Proteomes" id="UP000034837"/>
    </source>
</evidence>
<evidence type="ECO:0000256" key="3">
    <source>
        <dbReference type="ARBA" id="ARBA00022694"/>
    </source>
</evidence>
<dbReference type="CDD" id="cd00077">
    <property type="entry name" value="HDc"/>
    <property type="match status" value="1"/>
</dbReference>
<feature type="binding site" evidence="9">
    <location>
        <position position="317"/>
    </location>
    <ligand>
        <name>ATP</name>
        <dbReference type="ChEBI" id="CHEBI:30616"/>
    </ligand>
</feature>
<feature type="region of interest" description="Interaction with target base in tRNA" evidence="9">
    <location>
        <begin position="288"/>
        <end position="290"/>
    </location>
</feature>
<keyword evidence="3 9" id="KW-0819">tRNA processing</keyword>
<feature type="binding site" evidence="9">
    <location>
        <position position="229"/>
    </location>
    <ligand>
        <name>ATP</name>
        <dbReference type="ChEBI" id="CHEBI:30616"/>
    </ligand>
</feature>
<keyword evidence="5 9" id="KW-0067">ATP-binding</keyword>
<evidence type="ECO:0000256" key="5">
    <source>
        <dbReference type="ARBA" id="ARBA00022840"/>
    </source>
</evidence>
<dbReference type="InterPro" id="IPR014729">
    <property type="entry name" value="Rossmann-like_a/b/a_fold"/>
</dbReference>
<dbReference type="HAMAP" id="MF_00144">
    <property type="entry name" value="tRNA_thiouridyl_MnmA"/>
    <property type="match status" value="1"/>
</dbReference>
<feature type="site" description="Interaction with tRNA" evidence="9">
    <location>
        <position position="533"/>
    </location>
</feature>
<dbReference type="GO" id="GO:0005524">
    <property type="term" value="F:ATP binding"/>
    <property type="evidence" value="ECO:0007669"/>
    <property type="project" value="UniProtKB-KW"/>
</dbReference>
<dbReference type="PANTHER" id="PTHR11933:SF5">
    <property type="entry name" value="MITOCHONDRIAL TRNA-SPECIFIC 2-THIOURIDYLASE 1"/>
    <property type="match status" value="1"/>
</dbReference>
<dbReference type="GO" id="GO:0103016">
    <property type="term" value="F:tRNA-uridine 2-sulfurtransferase activity"/>
    <property type="evidence" value="ECO:0007669"/>
    <property type="project" value="UniProtKB-EC"/>
</dbReference>
<dbReference type="Gene3D" id="2.30.30.280">
    <property type="entry name" value="Adenine nucleotide alpha hydrolases-like domains"/>
    <property type="match status" value="1"/>
</dbReference>
<dbReference type="PROSITE" id="PS51831">
    <property type="entry name" value="HD"/>
    <property type="match status" value="1"/>
</dbReference>
<dbReference type="Proteomes" id="UP000034837">
    <property type="component" value="Unassembled WGS sequence"/>
</dbReference>
<feature type="domain" description="HD" evidence="10">
    <location>
        <begin position="27"/>
        <end position="135"/>
    </location>
</feature>
<dbReference type="Pfam" id="PF20258">
    <property type="entry name" value="tRNA_Me_trans_C"/>
    <property type="match status" value="1"/>
</dbReference>
<keyword evidence="2 9" id="KW-0808">Transferase</keyword>
<organism evidence="11 12">
    <name type="scientific">Candidatus Magasanikbacteria bacterium GW2011_GWA2_42_32</name>
    <dbReference type="NCBI Taxonomy" id="1619039"/>
    <lineage>
        <taxon>Bacteria</taxon>
        <taxon>Candidatus Magasanikiibacteriota</taxon>
    </lineage>
</organism>
<evidence type="ECO:0000256" key="8">
    <source>
        <dbReference type="ARBA" id="ARBA00051542"/>
    </source>
</evidence>
<dbReference type="InterPro" id="IPR046884">
    <property type="entry name" value="MnmA-like_central"/>
</dbReference>
<dbReference type="Pfam" id="PF20259">
    <property type="entry name" value="tRNA_Me_trans_M"/>
    <property type="match status" value="1"/>
</dbReference>
<dbReference type="EMBL" id="LCDO01000001">
    <property type="protein sequence ID" value="KKS57463.1"/>
    <property type="molecule type" value="Genomic_DNA"/>
</dbReference>
<dbReference type="GO" id="GO:0002143">
    <property type="term" value="P:tRNA wobble position uridine thiolation"/>
    <property type="evidence" value="ECO:0007669"/>
    <property type="project" value="TreeGrafter"/>
</dbReference>
<keyword evidence="4 9" id="KW-0547">Nucleotide-binding</keyword>